<dbReference type="Pfam" id="PF13411">
    <property type="entry name" value="MerR_1"/>
    <property type="match status" value="1"/>
</dbReference>
<dbReference type="InterPro" id="IPR004155">
    <property type="entry name" value="PBS_lyase_HEAT"/>
</dbReference>
<dbReference type="Proteomes" id="UP000008710">
    <property type="component" value="Chromosome"/>
</dbReference>
<dbReference type="InterPro" id="IPR011989">
    <property type="entry name" value="ARM-like"/>
</dbReference>
<dbReference type="HOGENOM" id="CLU_043145_0_0_11"/>
<reference evidence="4" key="1">
    <citation type="journal article" date="2006" name="Proc. Natl. Acad. Sci. U.S.A.">
        <title>The complete genome of Rhodococcus sp. RHA1 provides insights into a catabolic powerhouse.</title>
        <authorList>
            <person name="McLeod M.P."/>
            <person name="Warren R.L."/>
            <person name="Hsiao W.W.L."/>
            <person name="Araki N."/>
            <person name="Myhre M."/>
            <person name="Fernandes C."/>
            <person name="Miyazawa D."/>
            <person name="Wong W."/>
            <person name="Lillquist A.L."/>
            <person name="Wang D."/>
            <person name="Dosanjh M."/>
            <person name="Hara H."/>
            <person name="Petrescu A."/>
            <person name="Morin R.D."/>
            <person name="Yang G."/>
            <person name="Stott J.M."/>
            <person name="Schein J.E."/>
            <person name="Shin H."/>
            <person name="Smailus D."/>
            <person name="Siddiqui A.S."/>
            <person name="Marra M.A."/>
            <person name="Jones S.J.M."/>
            <person name="Holt R."/>
            <person name="Brinkman F.S.L."/>
            <person name="Miyauchi K."/>
            <person name="Fukuda M."/>
            <person name="Davies J.E."/>
            <person name="Mohn W.W."/>
            <person name="Eltis L.D."/>
        </authorList>
    </citation>
    <scope>NUCLEOTIDE SEQUENCE [LARGE SCALE GENOMIC DNA]</scope>
    <source>
        <strain evidence="4">RHA1</strain>
    </source>
</reference>
<dbReference type="GO" id="GO:0003700">
    <property type="term" value="F:DNA-binding transcription factor activity"/>
    <property type="evidence" value="ECO:0007669"/>
    <property type="project" value="InterPro"/>
</dbReference>
<dbReference type="OrthoDB" id="9808480at2"/>
<dbReference type="Gene3D" id="1.25.10.10">
    <property type="entry name" value="Leucine-rich Repeat Variant"/>
    <property type="match status" value="1"/>
</dbReference>
<gene>
    <name evidence="3" type="ordered locus">RHA1_ro03515</name>
</gene>
<dbReference type="Gene3D" id="1.10.1660.10">
    <property type="match status" value="1"/>
</dbReference>
<dbReference type="PROSITE" id="PS50937">
    <property type="entry name" value="HTH_MERR_2"/>
    <property type="match status" value="1"/>
</dbReference>
<dbReference type="KEGG" id="rha:RHA1_ro03515"/>
<keyword evidence="1" id="KW-0238">DNA-binding</keyword>
<evidence type="ECO:0000313" key="3">
    <source>
        <dbReference type="EMBL" id="ABG95318.1"/>
    </source>
</evidence>
<dbReference type="EMBL" id="CP000431">
    <property type="protein sequence ID" value="ABG95318.1"/>
    <property type="molecule type" value="Genomic_DNA"/>
</dbReference>
<dbReference type="SMART" id="SM00422">
    <property type="entry name" value="HTH_MERR"/>
    <property type="match status" value="1"/>
</dbReference>
<dbReference type="eggNOG" id="COG0789">
    <property type="taxonomic scope" value="Bacteria"/>
</dbReference>
<dbReference type="InterPro" id="IPR009061">
    <property type="entry name" value="DNA-bd_dom_put_sf"/>
</dbReference>
<evidence type="ECO:0000259" key="2">
    <source>
        <dbReference type="PROSITE" id="PS50937"/>
    </source>
</evidence>
<name>Q0SAW8_RHOJR</name>
<dbReference type="GO" id="GO:0003677">
    <property type="term" value="F:DNA binding"/>
    <property type="evidence" value="ECO:0007669"/>
    <property type="project" value="UniProtKB-KW"/>
</dbReference>
<dbReference type="RefSeq" id="WP_011596137.1">
    <property type="nucleotide sequence ID" value="NC_008268.1"/>
</dbReference>
<dbReference type="SMART" id="SM00567">
    <property type="entry name" value="EZ_HEAT"/>
    <property type="match status" value="3"/>
</dbReference>
<organism evidence="3 4">
    <name type="scientific">Rhodococcus jostii (strain RHA1)</name>
    <dbReference type="NCBI Taxonomy" id="101510"/>
    <lineage>
        <taxon>Bacteria</taxon>
        <taxon>Bacillati</taxon>
        <taxon>Actinomycetota</taxon>
        <taxon>Actinomycetes</taxon>
        <taxon>Mycobacteriales</taxon>
        <taxon>Nocardiaceae</taxon>
        <taxon>Rhodococcus</taxon>
    </lineage>
</organism>
<evidence type="ECO:0000256" key="1">
    <source>
        <dbReference type="ARBA" id="ARBA00023125"/>
    </source>
</evidence>
<dbReference type="eggNOG" id="COG1413">
    <property type="taxonomic scope" value="Bacteria"/>
</dbReference>
<dbReference type="Pfam" id="PF13646">
    <property type="entry name" value="HEAT_2"/>
    <property type="match status" value="1"/>
</dbReference>
<feature type="domain" description="HTH merR-type" evidence="2">
    <location>
        <begin position="1"/>
        <end position="69"/>
    </location>
</feature>
<dbReference type="AlphaFoldDB" id="Q0SAW8"/>
<dbReference type="PATRIC" id="fig|101510.16.peg.3545"/>
<dbReference type="SUPFAM" id="SSF48371">
    <property type="entry name" value="ARM repeat"/>
    <property type="match status" value="1"/>
</dbReference>
<dbReference type="InterPro" id="IPR047057">
    <property type="entry name" value="MerR_fam"/>
</dbReference>
<dbReference type="PANTHER" id="PTHR30204:SF93">
    <property type="entry name" value="HTH MERR-TYPE DOMAIN-CONTAINING PROTEIN"/>
    <property type="match status" value="1"/>
</dbReference>
<dbReference type="InterPro" id="IPR000551">
    <property type="entry name" value="MerR-type_HTH_dom"/>
</dbReference>
<accession>Q0SAW8</accession>
<dbReference type="SUPFAM" id="SSF46955">
    <property type="entry name" value="Putative DNA-binding domain"/>
    <property type="match status" value="1"/>
</dbReference>
<evidence type="ECO:0000313" key="4">
    <source>
        <dbReference type="Proteomes" id="UP000008710"/>
    </source>
</evidence>
<dbReference type="InterPro" id="IPR016024">
    <property type="entry name" value="ARM-type_fold"/>
</dbReference>
<protein>
    <submittedName>
        <fullName evidence="3">Possible transcriptional regulator</fullName>
    </submittedName>
</protein>
<dbReference type="PROSITE" id="PS00552">
    <property type="entry name" value="HTH_MERR_1"/>
    <property type="match status" value="1"/>
</dbReference>
<sequence>MLIGEVSRRCGVSTRMLRHYDRLGLVKPTGRTSGGYREYSADDIRRLFHVESLRTLGLSLNEAKRALDEPDFAPADLVGDLIRHTRRRIAAEQELLGKLERVDAASPAEWDDVLRIVSLVRALESESAARRQQAILSHDGTASLPVDALVEAILSEDDPNVAGALQWSLARAAGPGLADLADGLDAKEVDVRRRATTAIAAIHTAEAAVHLTRALDDSDATVRGYAALALGSRGNVDAIPALIEMVVEGRRDVEAAEVLGLLTTVSPSADDIVQALQDRLDNGDDAPTRLRITQALAEIPGTAARRVLDGLTHDGDRTIASTAAAIVNMQDRGRSRRRRSGIGTAVTVDDTRSSKVAGA</sequence>
<dbReference type="PRINTS" id="PR00040">
    <property type="entry name" value="HTHMERR"/>
</dbReference>
<proteinExistence type="predicted"/>
<dbReference type="PANTHER" id="PTHR30204">
    <property type="entry name" value="REDOX-CYCLING DRUG-SENSING TRANSCRIPTIONAL ACTIVATOR SOXR"/>
    <property type="match status" value="1"/>
</dbReference>